<evidence type="ECO:0000313" key="6">
    <source>
        <dbReference type="EMBL" id="GAC99787.1"/>
    </source>
</evidence>
<evidence type="ECO:0000256" key="4">
    <source>
        <dbReference type="SAM" id="MobiDB-lite"/>
    </source>
</evidence>
<name>R9PEW5_PSEHS</name>
<dbReference type="HOGENOM" id="CLU_479138_0_0_1"/>
<dbReference type="SMART" id="SM00448">
    <property type="entry name" value="REC"/>
    <property type="match status" value="1"/>
</dbReference>
<feature type="compositionally biased region" description="Low complexity" evidence="4">
    <location>
        <begin position="434"/>
        <end position="447"/>
    </location>
</feature>
<feature type="compositionally biased region" description="Polar residues" evidence="4">
    <location>
        <begin position="236"/>
        <end position="257"/>
    </location>
</feature>
<feature type="compositionally biased region" description="Basic and acidic residues" evidence="4">
    <location>
        <begin position="280"/>
        <end position="290"/>
    </location>
</feature>
<feature type="modified residue" description="4-aspartylphosphate" evidence="3">
    <location>
        <position position="120"/>
    </location>
</feature>
<dbReference type="Pfam" id="PF00072">
    <property type="entry name" value="Response_reg"/>
    <property type="match status" value="1"/>
</dbReference>
<dbReference type="eggNOG" id="ENOG502SFN6">
    <property type="taxonomic scope" value="Eukaryota"/>
</dbReference>
<keyword evidence="7" id="KW-1185">Reference proteome</keyword>
<dbReference type="GO" id="GO:0000160">
    <property type="term" value="P:phosphorelay signal transduction system"/>
    <property type="evidence" value="ECO:0007669"/>
    <property type="project" value="UniProtKB-KW"/>
</dbReference>
<feature type="region of interest" description="Disordered" evidence="4">
    <location>
        <begin position="362"/>
        <end position="458"/>
    </location>
</feature>
<accession>R9PEW5</accession>
<feature type="compositionally biased region" description="Polar residues" evidence="4">
    <location>
        <begin position="405"/>
        <end position="423"/>
    </location>
</feature>
<dbReference type="PANTHER" id="PTHR45339">
    <property type="entry name" value="HYBRID SIGNAL TRANSDUCTION HISTIDINE KINASE J"/>
    <property type="match status" value="1"/>
</dbReference>
<evidence type="ECO:0000256" key="2">
    <source>
        <dbReference type="ARBA" id="ARBA00023012"/>
    </source>
</evidence>
<dbReference type="GeneID" id="24112653"/>
<sequence>MDETNQLGLHHPISLHSTSTLAVTYPKGKPLQTSCQSMPISATASSLAAAKDLRSASPLPLTHSLRILIVDDNHINLSILGTLLQRRFGHALANPPASLDSGLRALQLLRTEIFDLIFMDIQMPFLDVVECTRRIRSGEDGILAPNRNAHIVAVTNKVGPEPGSLYRHVGMDGMISKPVRFEYFHQYLCPLSIEASAAKGFVSPVLVGSEEVLPPMPPTELEQRLFFVTAPNGGVVTTSKSSTRGSDSPTPKSSFDSPRSEHLSAICVIRQPGAVGSDDTLAKEDRDSSSRKHGAGQDITDVPILSFESLVERETRERELDCLTQSRVPTLARPVPIHRVSSPAHLLDASPISRMCAEPAMRSNPNLAAPRAVRPGIRPVPRERPVRNDSDRSSNSADSAAMSAYVSSSEHTTTTQRSSSPDLLSSFEGHRAISPSSSFTTPVSSPPDMNAIADAKDSGDDDGLCGAVFSPCADDLLDPRGMEVSDTSLLPPFTPLSSKVMLL</sequence>
<dbReference type="EMBL" id="DF238833">
    <property type="protein sequence ID" value="GAC99787.1"/>
    <property type="molecule type" value="Genomic_DNA"/>
</dbReference>
<evidence type="ECO:0000313" key="7">
    <source>
        <dbReference type="Proteomes" id="UP000014071"/>
    </source>
</evidence>
<protein>
    <recommendedName>
        <fullName evidence="5">Response regulatory domain-containing protein</fullName>
    </recommendedName>
</protein>
<feature type="compositionally biased region" description="Basic and acidic residues" evidence="4">
    <location>
        <begin position="380"/>
        <end position="392"/>
    </location>
</feature>
<dbReference type="PROSITE" id="PS50110">
    <property type="entry name" value="RESPONSE_REGULATORY"/>
    <property type="match status" value="1"/>
</dbReference>
<feature type="region of interest" description="Disordered" evidence="4">
    <location>
        <begin position="236"/>
        <end position="260"/>
    </location>
</feature>
<evidence type="ECO:0000259" key="5">
    <source>
        <dbReference type="PROSITE" id="PS50110"/>
    </source>
</evidence>
<proteinExistence type="predicted"/>
<gene>
    <name evidence="6" type="ORF">PHSY_007390</name>
</gene>
<organism evidence="6 7">
    <name type="scientific">Pseudozyma hubeiensis (strain SY62)</name>
    <name type="common">Yeast</name>
    <dbReference type="NCBI Taxonomy" id="1305764"/>
    <lineage>
        <taxon>Eukaryota</taxon>
        <taxon>Fungi</taxon>
        <taxon>Dikarya</taxon>
        <taxon>Basidiomycota</taxon>
        <taxon>Ustilaginomycotina</taxon>
        <taxon>Ustilaginomycetes</taxon>
        <taxon>Ustilaginales</taxon>
        <taxon>Ustilaginaceae</taxon>
        <taxon>Pseudozyma</taxon>
    </lineage>
</organism>
<keyword evidence="1 3" id="KW-0597">Phosphoprotein</keyword>
<dbReference type="InterPro" id="IPR011006">
    <property type="entry name" value="CheY-like_superfamily"/>
</dbReference>
<feature type="domain" description="Response regulatory" evidence="5">
    <location>
        <begin position="66"/>
        <end position="192"/>
    </location>
</feature>
<dbReference type="SUPFAM" id="SSF52172">
    <property type="entry name" value="CheY-like"/>
    <property type="match status" value="1"/>
</dbReference>
<dbReference type="OrthoDB" id="60033at2759"/>
<dbReference type="Proteomes" id="UP000014071">
    <property type="component" value="Unassembled WGS sequence"/>
</dbReference>
<evidence type="ECO:0000256" key="1">
    <source>
        <dbReference type="ARBA" id="ARBA00022553"/>
    </source>
</evidence>
<dbReference type="InterPro" id="IPR001789">
    <property type="entry name" value="Sig_transdc_resp-reg_receiver"/>
</dbReference>
<dbReference type="CDD" id="cd17546">
    <property type="entry name" value="REC_hyHK_CKI1_RcsC-like"/>
    <property type="match status" value="1"/>
</dbReference>
<dbReference type="STRING" id="1305764.R9PEW5"/>
<keyword evidence="2" id="KW-0902">Two-component regulatory system</keyword>
<dbReference type="PANTHER" id="PTHR45339:SF1">
    <property type="entry name" value="HYBRID SIGNAL TRANSDUCTION HISTIDINE KINASE J"/>
    <property type="match status" value="1"/>
</dbReference>
<dbReference type="AlphaFoldDB" id="R9PEW5"/>
<reference evidence="7" key="1">
    <citation type="journal article" date="2013" name="Genome Announc.">
        <title>Draft genome sequence of the basidiomycetous yeast-like fungus Pseudozyma hubeiensis SY62, which produces an abundant amount of the biosurfactant mannosylerythritol lipids.</title>
        <authorList>
            <person name="Konishi M."/>
            <person name="Hatada Y."/>
            <person name="Horiuchi J."/>
        </authorList>
    </citation>
    <scope>NUCLEOTIDE SEQUENCE [LARGE SCALE GENOMIC DNA]</scope>
    <source>
        <strain evidence="7">SY62</strain>
    </source>
</reference>
<dbReference type="Gene3D" id="3.40.50.2300">
    <property type="match status" value="1"/>
</dbReference>
<dbReference type="RefSeq" id="XP_012193374.1">
    <property type="nucleotide sequence ID" value="XM_012337984.1"/>
</dbReference>
<evidence type="ECO:0000256" key="3">
    <source>
        <dbReference type="PROSITE-ProRule" id="PRU00169"/>
    </source>
</evidence>
<feature type="region of interest" description="Disordered" evidence="4">
    <location>
        <begin position="276"/>
        <end position="299"/>
    </location>
</feature>
<feature type="compositionally biased region" description="Low complexity" evidence="4">
    <location>
        <begin position="393"/>
        <end position="404"/>
    </location>
</feature>